<dbReference type="GO" id="GO:0016887">
    <property type="term" value="F:ATP hydrolysis activity"/>
    <property type="evidence" value="ECO:0007669"/>
    <property type="project" value="InterPro"/>
</dbReference>
<dbReference type="InterPro" id="IPR003593">
    <property type="entry name" value="AAA+_ATPase"/>
</dbReference>
<protein>
    <submittedName>
        <fullName evidence="4">ABC transporter ATP-binding protein</fullName>
    </submittedName>
</protein>
<evidence type="ECO:0000313" key="4">
    <source>
        <dbReference type="EMBL" id="MBC8360521.1"/>
    </source>
</evidence>
<evidence type="ECO:0000259" key="3">
    <source>
        <dbReference type="PROSITE" id="PS50893"/>
    </source>
</evidence>
<dbReference type="SUPFAM" id="SSF52540">
    <property type="entry name" value="P-loop containing nucleoside triphosphate hydrolases"/>
    <property type="match status" value="1"/>
</dbReference>
<keyword evidence="2 4" id="KW-0067">ATP-binding</keyword>
<feature type="domain" description="ABC transporter" evidence="3">
    <location>
        <begin position="13"/>
        <end position="242"/>
    </location>
</feature>
<dbReference type="GO" id="GO:0005524">
    <property type="term" value="F:ATP binding"/>
    <property type="evidence" value="ECO:0007669"/>
    <property type="project" value="UniProtKB-KW"/>
</dbReference>
<dbReference type="PANTHER" id="PTHR43038:SF3">
    <property type="entry name" value="ABC TRANSPORTER G FAMILY MEMBER 20 ISOFORM X1"/>
    <property type="match status" value="1"/>
</dbReference>
<dbReference type="AlphaFoldDB" id="A0A8J6NPH1"/>
<dbReference type="Gene3D" id="3.40.50.300">
    <property type="entry name" value="P-loop containing nucleotide triphosphate hydrolases"/>
    <property type="match status" value="1"/>
</dbReference>
<dbReference type="PANTHER" id="PTHR43038">
    <property type="entry name" value="ATP-BINDING CASSETTE, SUB-FAMILY H, MEMBER 1"/>
    <property type="match status" value="1"/>
</dbReference>
<evidence type="ECO:0000256" key="2">
    <source>
        <dbReference type="ARBA" id="ARBA00022840"/>
    </source>
</evidence>
<sequence>MSLLPTVSIPEVVQVKDLEKRFGRFVAVDKISFAVGKGEIFGFLGPNGAGKSTTIRMLCGIITPTAGYGRVAGFDIFTEAESIKQSIGYMSQKFSLYEDMTPLENIRFYLGIYNVPAADWKQRTEWILETTRLHSVRNRLTRELPPGWRQRLALGCALLHRPGILFLDEPTSGVDPITRRHFWDFINHLTAEGVTVFVTTHYMDEARHCGRVVMINDGKIVAAGPPAMIIQDLFPDQPEADLNAAFIELMTRSKP</sequence>
<evidence type="ECO:0000313" key="5">
    <source>
        <dbReference type="Proteomes" id="UP000603434"/>
    </source>
</evidence>
<dbReference type="Pfam" id="PF00005">
    <property type="entry name" value="ABC_tran"/>
    <property type="match status" value="1"/>
</dbReference>
<dbReference type="InterPro" id="IPR003439">
    <property type="entry name" value="ABC_transporter-like_ATP-bd"/>
</dbReference>
<proteinExistence type="predicted"/>
<comment type="caution">
    <text evidence="4">The sequence shown here is derived from an EMBL/GenBank/DDBJ whole genome shotgun (WGS) entry which is preliminary data.</text>
</comment>
<organism evidence="4 5">
    <name type="scientific">Candidatus Desulfatibia profunda</name>
    <dbReference type="NCBI Taxonomy" id="2841695"/>
    <lineage>
        <taxon>Bacteria</taxon>
        <taxon>Pseudomonadati</taxon>
        <taxon>Thermodesulfobacteriota</taxon>
        <taxon>Desulfobacteria</taxon>
        <taxon>Desulfobacterales</taxon>
        <taxon>Desulfobacterales incertae sedis</taxon>
        <taxon>Candidatus Desulfatibia</taxon>
    </lineage>
</organism>
<dbReference type="EMBL" id="JACNJH010000094">
    <property type="protein sequence ID" value="MBC8360521.1"/>
    <property type="molecule type" value="Genomic_DNA"/>
</dbReference>
<reference evidence="4 5" key="1">
    <citation type="submission" date="2020-08" db="EMBL/GenBank/DDBJ databases">
        <title>Bridging the membrane lipid divide: bacteria of the FCB group superphylum have the potential to synthesize archaeal ether lipids.</title>
        <authorList>
            <person name="Villanueva L."/>
            <person name="Von Meijenfeldt F.A.B."/>
            <person name="Westbye A.B."/>
            <person name="Yadav S."/>
            <person name="Hopmans E.C."/>
            <person name="Dutilh B.E."/>
            <person name="Sinninghe Damste J.S."/>
        </authorList>
    </citation>
    <scope>NUCLEOTIDE SEQUENCE [LARGE SCALE GENOMIC DNA]</scope>
    <source>
        <strain evidence="4">NIOZ-UU30</strain>
    </source>
</reference>
<dbReference type="Proteomes" id="UP000603434">
    <property type="component" value="Unassembled WGS sequence"/>
</dbReference>
<dbReference type="InterPro" id="IPR027417">
    <property type="entry name" value="P-loop_NTPase"/>
</dbReference>
<accession>A0A8J6NPH1</accession>
<keyword evidence="1" id="KW-0547">Nucleotide-binding</keyword>
<dbReference type="PROSITE" id="PS50893">
    <property type="entry name" value="ABC_TRANSPORTER_2"/>
    <property type="match status" value="1"/>
</dbReference>
<evidence type="ECO:0000256" key="1">
    <source>
        <dbReference type="ARBA" id="ARBA00022741"/>
    </source>
</evidence>
<dbReference type="SMART" id="SM00382">
    <property type="entry name" value="AAA"/>
    <property type="match status" value="1"/>
</dbReference>
<gene>
    <name evidence="4" type="ORF">H8E23_03895</name>
</gene>
<name>A0A8J6NPH1_9BACT</name>